<dbReference type="InterPro" id="IPR045502">
    <property type="entry name" value="DUF6489"/>
</dbReference>
<gene>
    <name evidence="1" type="ORF">SAMN05192580_3031</name>
</gene>
<dbReference type="OrthoDB" id="5740990at2"/>
<dbReference type="EMBL" id="FOZG01000002">
    <property type="protein sequence ID" value="SFS04992.1"/>
    <property type="molecule type" value="Genomic_DNA"/>
</dbReference>
<proteinExistence type="predicted"/>
<protein>
    <submittedName>
        <fullName evidence="1">Uncharacterized protein</fullName>
    </submittedName>
</protein>
<reference evidence="1 2" key="1">
    <citation type="submission" date="2016-10" db="EMBL/GenBank/DDBJ databases">
        <authorList>
            <person name="de Groot N.N."/>
        </authorList>
    </citation>
    <scope>NUCLEOTIDE SEQUENCE [LARGE SCALE GENOMIC DNA]</scope>
    <source>
        <strain evidence="1 2">S5-249</strain>
    </source>
</reference>
<dbReference type="STRING" id="1166337.SAMN05192580_3031"/>
<sequence>MKVSVDIDCTPEEARRFLGLPDLTPVHAIYVDKLSRVAAEGVTPDVVEQMMKSWAPMGEAGMSMWRQLFDQMGNPRKA</sequence>
<name>A0A1I6LP07_9SPHN</name>
<accession>A0A1I6LP07</accession>
<evidence type="ECO:0000313" key="1">
    <source>
        <dbReference type="EMBL" id="SFS04992.1"/>
    </source>
</evidence>
<dbReference type="RefSeq" id="WP_093315806.1">
    <property type="nucleotide sequence ID" value="NZ_FOZG01000002.1"/>
</dbReference>
<dbReference type="Proteomes" id="UP000198824">
    <property type="component" value="Unassembled WGS sequence"/>
</dbReference>
<dbReference type="Pfam" id="PF20099">
    <property type="entry name" value="DUF6489"/>
    <property type="match status" value="1"/>
</dbReference>
<organism evidence="1 2">
    <name type="scientific">Sphingomonas jatrophae</name>
    <dbReference type="NCBI Taxonomy" id="1166337"/>
    <lineage>
        <taxon>Bacteria</taxon>
        <taxon>Pseudomonadati</taxon>
        <taxon>Pseudomonadota</taxon>
        <taxon>Alphaproteobacteria</taxon>
        <taxon>Sphingomonadales</taxon>
        <taxon>Sphingomonadaceae</taxon>
        <taxon>Sphingomonas</taxon>
    </lineage>
</organism>
<keyword evidence="2" id="KW-1185">Reference proteome</keyword>
<evidence type="ECO:0000313" key="2">
    <source>
        <dbReference type="Proteomes" id="UP000198824"/>
    </source>
</evidence>
<dbReference type="AlphaFoldDB" id="A0A1I6LP07"/>